<comment type="caution">
    <text evidence="3">The sequence shown here is derived from an EMBL/GenBank/DDBJ whole genome shotgun (WGS) entry which is preliminary data.</text>
</comment>
<name>A0AA38VLP0_9PEZI</name>
<accession>A0AA38VLP0</accession>
<keyword evidence="1" id="KW-0175">Coiled coil</keyword>
<dbReference type="AlphaFoldDB" id="A0AA38VLP0"/>
<dbReference type="Proteomes" id="UP001174694">
    <property type="component" value="Unassembled WGS sequence"/>
</dbReference>
<feature type="coiled-coil region" evidence="1">
    <location>
        <begin position="142"/>
        <end position="187"/>
    </location>
</feature>
<protein>
    <submittedName>
        <fullName evidence="3">Uncharacterized protein</fullName>
    </submittedName>
</protein>
<feature type="region of interest" description="Disordered" evidence="2">
    <location>
        <begin position="1"/>
        <end position="48"/>
    </location>
</feature>
<dbReference type="EMBL" id="JANBVO010000001">
    <property type="protein sequence ID" value="KAJ9157901.1"/>
    <property type="molecule type" value="Genomic_DNA"/>
</dbReference>
<keyword evidence="4" id="KW-1185">Reference proteome</keyword>
<reference evidence="3" key="1">
    <citation type="submission" date="2022-07" db="EMBL/GenBank/DDBJ databases">
        <title>Fungi with potential for degradation of polypropylene.</title>
        <authorList>
            <person name="Gostincar C."/>
        </authorList>
    </citation>
    <scope>NUCLEOTIDE SEQUENCE</scope>
    <source>
        <strain evidence="3">EXF-13308</strain>
    </source>
</reference>
<evidence type="ECO:0000313" key="4">
    <source>
        <dbReference type="Proteomes" id="UP001174694"/>
    </source>
</evidence>
<feature type="region of interest" description="Disordered" evidence="2">
    <location>
        <begin position="68"/>
        <end position="103"/>
    </location>
</feature>
<evidence type="ECO:0000256" key="1">
    <source>
        <dbReference type="SAM" id="Coils"/>
    </source>
</evidence>
<feature type="compositionally biased region" description="Polar residues" evidence="2">
    <location>
        <begin position="256"/>
        <end position="268"/>
    </location>
</feature>
<evidence type="ECO:0000313" key="3">
    <source>
        <dbReference type="EMBL" id="KAJ9157901.1"/>
    </source>
</evidence>
<organism evidence="3 4">
    <name type="scientific">Pleurostoma richardsiae</name>
    <dbReference type="NCBI Taxonomy" id="41990"/>
    <lineage>
        <taxon>Eukaryota</taxon>
        <taxon>Fungi</taxon>
        <taxon>Dikarya</taxon>
        <taxon>Ascomycota</taxon>
        <taxon>Pezizomycotina</taxon>
        <taxon>Sordariomycetes</taxon>
        <taxon>Sordariomycetidae</taxon>
        <taxon>Calosphaeriales</taxon>
        <taxon>Pleurostomataceae</taxon>
        <taxon>Pleurostoma</taxon>
    </lineage>
</organism>
<sequence length="275" mass="30891">MCLLPPPQRKKSKKGKKGKDSGSQTSSDQLSARRVQLPSSRLVSTMPAEYWRTTEGWIRREDVDNYIRQAQPNELAKAVPPKPQPDPRPPTQVVDGKPDSSNAMKDAVEAGMKEVRTRLDKIETGVKHTSTGMDKMVHMGEEDRARRAAEHEEQRVQQNEQQWQAKLKAAHKENEELKKVLLQARAHDAGQELQAFFQKVIENGQAKEEQLDMVLALQREMRENFDNRTHHAAGPSGGEPVSPNASHSPRCRETVAGQQPMQTGNETSPAMLDRP</sequence>
<feature type="compositionally biased region" description="Pro residues" evidence="2">
    <location>
        <begin position="80"/>
        <end position="90"/>
    </location>
</feature>
<proteinExistence type="predicted"/>
<gene>
    <name evidence="3" type="ORF">NKR23_g468</name>
</gene>
<feature type="region of interest" description="Disordered" evidence="2">
    <location>
        <begin position="225"/>
        <end position="275"/>
    </location>
</feature>
<feature type="compositionally biased region" description="Basic residues" evidence="2">
    <location>
        <begin position="8"/>
        <end position="17"/>
    </location>
</feature>
<evidence type="ECO:0000256" key="2">
    <source>
        <dbReference type="SAM" id="MobiDB-lite"/>
    </source>
</evidence>